<dbReference type="SUPFAM" id="SSF46689">
    <property type="entry name" value="Homeodomain-like"/>
    <property type="match status" value="2"/>
</dbReference>
<reference evidence="4 5" key="1">
    <citation type="journal article" date="2017" name="Nat. Commun.">
        <title>In situ click chemistry generation of cyclooxygenase-2 inhibitors.</title>
        <authorList>
            <person name="Bhardwaj A."/>
            <person name="Kaur J."/>
            <person name="Wuest M."/>
            <person name="Wuest F."/>
        </authorList>
    </citation>
    <scope>NUCLEOTIDE SEQUENCE [LARGE SCALE GENOMIC DNA]</scope>
    <source>
        <strain evidence="4">S2_012_000_R3_94</strain>
    </source>
</reference>
<dbReference type="InterPro" id="IPR018060">
    <property type="entry name" value="HTH_AraC"/>
</dbReference>
<comment type="caution">
    <text evidence="4">The sequence shown here is derived from an EMBL/GenBank/DDBJ whole genome shotgun (WGS) entry which is preliminary data.</text>
</comment>
<dbReference type="EMBL" id="VAFL01000019">
    <property type="protein sequence ID" value="TKW64859.1"/>
    <property type="molecule type" value="Genomic_DNA"/>
</dbReference>
<dbReference type="GO" id="GO:0003700">
    <property type="term" value="F:DNA-binding transcription factor activity"/>
    <property type="evidence" value="ECO:0007669"/>
    <property type="project" value="InterPro"/>
</dbReference>
<organism evidence="4 5">
    <name type="scientific">Paracoccus denitrificans</name>
    <dbReference type="NCBI Taxonomy" id="266"/>
    <lineage>
        <taxon>Bacteria</taxon>
        <taxon>Pseudomonadati</taxon>
        <taxon>Pseudomonadota</taxon>
        <taxon>Alphaproteobacteria</taxon>
        <taxon>Rhodobacterales</taxon>
        <taxon>Paracoccaceae</taxon>
        <taxon>Paracoccus</taxon>
    </lineage>
</organism>
<evidence type="ECO:0000313" key="4">
    <source>
        <dbReference type="EMBL" id="TKW64859.1"/>
    </source>
</evidence>
<dbReference type="InterPro" id="IPR029062">
    <property type="entry name" value="Class_I_gatase-like"/>
</dbReference>
<name>A0A533HZD3_PARDE</name>
<dbReference type="AlphaFoldDB" id="A0A533HZD3"/>
<dbReference type="Proteomes" id="UP000315344">
    <property type="component" value="Unassembled WGS sequence"/>
</dbReference>
<dbReference type="PROSITE" id="PS01124">
    <property type="entry name" value="HTH_ARAC_FAMILY_2"/>
    <property type="match status" value="1"/>
</dbReference>
<evidence type="ECO:0000313" key="5">
    <source>
        <dbReference type="Proteomes" id="UP000315344"/>
    </source>
</evidence>
<dbReference type="Gene3D" id="3.40.50.880">
    <property type="match status" value="1"/>
</dbReference>
<dbReference type="PANTHER" id="PTHR43130:SF3">
    <property type="entry name" value="HTH-TYPE TRANSCRIPTIONAL REGULATOR RV1931C"/>
    <property type="match status" value="1"/>
</dbReference>
<proteinExistence type="predicted"/>
<evidence type="ECO:0000256" key="2">
    <source>
        <dbReference type="ARBA" id="ARBA00023163"/>
    </source>
</evidence>
<dbReference type="InterPro" id="IPR002818">
    <property type="entry name" value="DJ-1/PfpI"/>
</dbReference>
<dbReference type="InterPro" id="IPR009057">
    <property type="entry name" value="Homeodomain-like_sf"/>
</dbReference>
<dbReference type="GO" id="GO:0043565">
    <property type="term" value="F:sequence-specific DNA binding"/>
    <property type="evidence" value="ECO:0007669"/>
    <property type="project" value="InterPro"/>
</dbReference>
<keyword evidence="2" id="KW-0804">Transcription</keyword>
<dbReference type="Pfam" id="PF12833">
    <property type="entry name" value="HTH_18"/>
    <property type="match status" value="1"/>
</dbReference>
<dbReference type="PANTHER" id="PTHR43130">
    <property type="entry name" value="ARAC-FAMILY TRANSCRIPTIONAL REGULATOR"/>
    <property type="match status" value="1"/>
</dbReference>
<dbReference type="SUPFAM" id="SSF52317">
    <property type="entry name" value="Class I glutamine amidotransferase-like"/>
    <property type="match status" value="1"/>
</dbReference>
<dbReference type="CDD" id="cd03136">
    <property type="entry name" value="GATase1_AraC_ArgR_like"/>
    <property type="match status" value="1"/>
</dbReference>
<feature type="domain" description="HTH araC/xylS-type" evidence="3">
    <location>
        <begin position="216"/>
        <end position="314"/>
    </location>
</feature>
<dbReference type="Gene3D" id="1.10.10.60">
    <property type="entry name" value="Homeodomain-like"/>
    <property type="match status" value="1"/>
</dbReference>
<gene>
    <name evidence="4" type="ORF">DI616_17235</name>
</gene>
<accession>A0A533HZD3</accession>
<protein>
    <submittedName>
        <fullName evidence="4">GlxA family transcriptional regulator</fullName>
    </submittedName>
</protein>
<evidence type="ECO:0000256" key="1">
    <source>
        <dbReference type="ARBA" id="ARBA00023015"/>
    </source>
</evidence>
<dbReference type="InterPro" id="IPR052158">
    <property type="entry name" value="INH-QAR"/>
</dbReference>
<sequence length="314" mass="34049">MPTPIRIGFILVPGYSLMSMAAAVEPLRAANLLAGRVLYDVRHLSTSGGFVASTSGGGFQTEPVSQARQLDLALIVAGGNPIQHRDTELMRALRTLAQKWRIPLGGISGGAAILARAGLMEGRRFTLHWAHIDALSELMPNLLIERALFVIDRDRHSCAGGIAALDMMCANIARDHGPTFAREVADWFIHTRPRLADEPQLSPTAARFGLRHPTLVRAVDLMFANLADPLSPSDIARAVGSSQRQLGRLFNAELGQPLSAFYRHMRLKKADELILQSGLSMLDISLLTGFGSAAHFSRAYAAKFGISPTARRRG</sequence>
<keyword evidence="1" id="KW-0805">Transcription regulation</keyword>
<dbReference type="SMART" id="SM00342">
    <property type="entry name" value="HTH_ARAC"/>
    <property type="match status" value="1"/>
</dbReference>
<dbReference type="Pfam" id="PF01965">
    <property type="entry name" value="DJ-1_PfpI"/>
    <property type="match status" value="1"/>
</dbReference>
<evidence type="ECO:0000259" key="3">
    <source>
        <dbReference type="PROSITE" id="PS01124"/>
    </source>
</evidence>